<protein>
    <submittedName>
        <fullName evidence="1">MoaD/ThiS family protein</fullName>
    </submittedName>
</protein>
<dbReference type="Gene3D" id="3.10.20.30">
    <property type="match status" value="1"/>
</dbReference>
<keyword evidence="2" id="KW-1185">Reference proteome</keyword>
<dbReference type="InterPro" id="IPR012675">
    <property type="entry name" value="Beta-grasp_dom_sf"/>
</dbReference>
<dbReference type="EMBL" id="CP089984">
    <property type="protein sequence ID" value="WXB12148.1"/>
    <property type="molecule type" value="Genomic_DNA"/>
</dbReference>
<accession>A0ABZ2LQH7</accession>
<organism evidence="1 2">
    <name type="scientific">Pendulispora albinea</name>
    <dbReference type="NCBI Taxonomy" id="2741071"/>
    <lineage>
        <taxon>Bacteria</taxon>
        <taxon>Pseudomonadati</taxon>
        <taxon>Myxococcota</taxon>
        <taxon>Myxococcia</taxon>
        <taxon>Myxococcales</taxon>
        <taxon>Sorangiineae</taxon>
        <taxon>Pendulisporaceae</taxon>
        <taxon>Pendulispora</taxon>
    </lineage>
</organism>
<dbReference type="CDD" id="cd17040">
    <property type="entry name" value="Ubl_MoaD_like"/>
    <property type="match status" value="1"/>
</dbReference>
<dbReference type="RefSeq" id="WP_394821766.1">
    <property type="nucleotide sequence ID" value="NZ_CP089984.1"/>
</dbReference>
<name>A0ABZ2LQH7_9BACT</name>
<reference evidence="1 2" key="1">
    <citation type="submission" date="2021-12" db="EMBL/GenBank/DDBJ databases">
        <title>Discovery of the Pendulisporaceae a myxobacterial family with distinct sporulation behavior and unique specialized metabolism.</title>
        <authorList>
            <person name="Garcia R."/>
            <person name="Popoff A."/>
            <person name="Bader C.D."/>
            <person name="Loehr J."/>
            <person name="Walesch S."/>
            <person name="Walt C."/>
            <person name="Boldt J."/>
            <person name="Bunk B."/>
            <person name="Haeckl F.J.F.P.J."/>
            <person name="Gunesch A.P."/>
            <person name="Birkelbach J."/>
            <person name="Nuebel U."/>
            <person name="Pietschmann T."/>
            <person name="Bach T."/>
            <person name="Mueller R."/>
        </authorList>
    </citation>
    <scope>NUCLEOTIDE SEQUENCE [LARGE SCALE GENOMIC DNA]</scope>
    <source>
        <strain evidence="1 2">MSr11954</strain>
    </source>
</reference>
<gene>
    <name evidence="1" type="ORF">LZC94_30380</name>
</gene>
<evidence type="ECO:0000313" key="1">
    <source>
        <dbReference type="EMBL" id="WXB12148.1"/>
    </source>
</evidence>
<dbReference type="Proteomes" id="UP001370348">
    <property type="component" value="Chromosome"/>
</dbReference>
<dbReference type="InterPro" id="IPR003749">
    <property type="entry name" value="ThiS/MoaD-like"/>
</dbReference>
<proteinExistence type="predicted"/>
<evidence type="ECO:0000313" key="2">
    <source>
        <dbReference type="Proteomes" id="UP001370348"/>
    </source>
</evidence>
<dbReference type="SUPFAM" id="SSF54285">
    <property type="entry name" value="MoaD/ThiS"/>
    <property type="match status" value="1"/>
</dbReference>
<dbReference type="Pfam" id="PF02597">
    <property type="entry name" value="ThiS"/>
    <property type="match status" value="1"/>
</dbReference>
<dbReference type="InterPro" id="IPR016155">
    <property type="entry name" value="Mopterin_synth/thiamin_S_b"/>
</dbReference>
<sequence length="88" mass="9707">MIFRFPGALLRFVDYRREIQFEDSTVEAAVASLIGRHPMLEPVLLDGSGRIRTVHRLFLNGEQFDHGAHRGSLGEGDCIEIVTALAGG</sequence>